<dbReference type="Proteomes" id="UP000032866">
    <property type="component" value="Chromosome 1"/>
</dbReference>
<evidence type="ECO:0000259" key="2">
    <source>
        <dbReference type="PROSITE" id="PS50943"/>
    </source>
</evidence>
<organism evidence="3 4">
    <name type="scientific">Burkholderia cepacia GG4</name>
    <dbReference type="NCBI Taxonomy" id="1009846"/>
    <lineage>
        <taxon>Bacteria</taxon>
        <taxon>Pseudomonadati</taxon>
        <taxon>Pseudomonadota</taxon>
        <taxon>Betaproteobacteria</taxon>
        <taxon>Burkholderiales</taxon>
        <taxon>Burkholderiaceae</taxon>
        <taxon>Burkholderia</taxon>
        <taxon>Burkholderia cepacia complex</taxon>
    </lineage>
</organism>
<dbReference type="CDD" id="cd00093">
    <property type="entry name" value="HTH_XRE"/>
    <property type="match status" value="1"/>
</dbReference>
<evidence type="ECO:0000313" key="3">
    <source>
        <dbReference type="EMBL" id="AFQ49448.1"/>
    </source>
</evidence>
<dbReference type="KEGG" id="bct:GEM_3052"/>
<evidence type="ECO:0000313" key="4">
    <source>
        <dbReference type="Proteomes" id="UP000032866"/>
    </source>
</evidence>
<reference evidence="3 4" key="1">
    <citation type="journal article" date="2012" name="J. Bacteriol.">
        <title>Complete Genome Sequence of Burkholderia sp. Strain GG4, a Betaproteobacterium That Reduces 3-Oxo-N-Acylhomoserine Lactones and Produces Different N-Acylhomoserine Lactones.</title>
        <authorList>
            <person name="Hong K.W."/>
            <person name="Koh C.L."/>
            <person name="Sam C.K."/>
            <person name="Yin W.F."/>
            <person name="Chan K.G."/>
        </authorList>
    </citation>
    <scope>NUCLEOTIDE SEQUENCE [LARGE SCALE GENOMIC DNA]</scope>
    <source>
        <strain evidence="3 4">GG4</strain>
    </source>
</reference>
<gene>
    <name evidence="3" type="ORF">GEM_3052</name>
</gene>
<dbReference type="InterPro" id="IPR009241">
    <property type="entry name" value="HigB-like"/>
</dbReference>
<dbReference type="PROSITE" id="PS50943">
    <property type="entry name" value="HTH_CROC1"/>
    <property type="match status" value="1"/>
</dbReference>
<feature type="region of interest" description="Disordered" evidence="1">
    <location>
        <begin position="200"/>
        <end position="219"/>
    </location>
</feature>
<dbReference type="InterPro" id="IPR010982">
    <property type="entry name" value="Lambda_DNA-bd_dom_sf"/>
</dbReference>
<name>A0A9W3K289_BURCE</name>
<dbReference type="EMBL" id="CP003774">
    <property type="protein sequence ID" value="AFQ49448.1"/>
    <property type="molecule type" value="Genomic_DNA"/>
</dbReference>
<protein>
    <submittedName>
        <fullName evidence="3">XRE family transcriptional regulator</fullName>
    </submittedName>
</protein>
<dbReference type="InterPro" id="IPR001387">
    <property type="entry name" value="Cro/C1-type_HTH"/>
</dbReference>
<feature type="domain" description="HTH cro/C1-type" evidence="2">
    <location>
        <begin position="130"/>
        <end position="183"/>
    </location>
</feature>
<feature type="compositionally biased region" description="Basic residues" evidence="1">
    <location>
        <begin position="200"/>
        <end position="214"/>
    </location>
</feature>
<evidence type="ECO:0000256" key="1">
    <source>
        <dbReference type="SAM" id="MobiDB-lite"/>
    </source>
</evidence>
<accession>A0A9W3K289</accession>
<sequence length="341" mass="37971">MLGWAAQADVGRAALAACDAGLRFDSGWTARWQTARPPGLWEIRMTGRDGIARARYVARTRQRLIVLHVFVKKTQRTPRRAIEMACARMNEDCAMTSLATLKKRLLADPATQAEYDAQAPEFAVARKPVAARVRAGLTQEQVAERMETTQSTIARMESGRAMPSLRTLSRYAEATGSRAVVHLEAMKSFDCRVMAPRARKAHAGDRRKRKRGYGKFRNPSSDLVPAAALEPSAETVAAHGFQRLQSKKYQHRYQQPCWLQAYDCGLSQSPHSHPTNILARAGQVFQADTLVKYVVTLFQPHIGSRQLGAEVAGVQLLVAAICRSPCEVVLMERFVLRFPLE</sequence>
<dbReference type="Pfam" id="PF01381">
    <property type="entry name" value="HTH_3"/>
    <property type="match status" value="1"/>
</dbReference>
<dbReference type="AlphaFoldDB" id="A0A9W3K289"/>
<proteinExistence type="predicted"/>
<dbReference type="Pfam" id="PF05973">
    <property type="entry name" value="Gp49"/>
    <property type="match status" value="1"/>
</dbReference>
<dbReference type="Gene3D" id="1.10.260.40">
    <property type="entry name" value="lambda repressor-like DNA-binding domains"/>
    <property type="match status" value="1"/>
</dbReference>
<dbReference type="SUPFAM" id="SSF47413">
    <property type="entry name" value="lambda repressor-like DNA-binding domains"/>
    <property type="match status" value="1"/>
</dbReference>
<dbReference type="GO" id="GO:0003677">
    <property type="term" value="F:DNA binding"/>
    <property type="evidence" value="ECO:0007669"/>
    <property type="project" value="InterPro"/>
</dbReference>
<dbReference type="SMART" id="SM00530">
    <property type="entry name" value="HTH_XRE"/>
    <property type="match status" value="1"/>
</dbReference>